<keyword evidence="2" id="KW-1185">Reference proteome</keyword>
<name>A0A2M9CPP1_9CELL</name>
<dbReference type="EMBL" id="PGFE01000002">
    <property type="protein sequence ID" value="PJJ73872.1"/>
    <property type="molecule type" value="Genomic_DNA"/>
</dbReference>
<comment type="caution">
    <text evidence="1">The sequence shown here is derived from an EMBL/GenBank/DDBJ whole genome shotgun (WGS) entry which is preliminary data.</text>
</comment>
<gene>
    <name evidence="1" type="ORF">CLV28_1355</name>
</gene>
<reference evidence="1 2" key="1">
    <citation type="submission" date="2017-11" db="EMBL/GenBank/DDBJ databases">
        <title>Genomic Encyclopedia of Archaeal and Bacterial Type Strains, Phase II (KMG-II): From Individual Species to Whole Genera.</title>
        <authorList>
            <person name="Goeker M."/>
        </authorList>
    </citation>
    <scope>NUCLEOTIDE SEQUENCE [LARGE SCALE GENOMIC DNA]</scope>
    <source>
        <strain evidence="1 2">DSM 25478</strain>
    </source>
</reference>
<evidence type="ECO:0008006" key="3">
    <source>
        <dbReference type="Google" id="ProtNLM"/>
    </source>
</evidence>
<dbReference type="AlphaFoldDB" id="A0A2M9CPP1"/>
<evidence type="ECO:0000313" key="2">
    <source>
        <dbReference type="Proteomes" id="UP000231693"/>
    </source>
</evidence>
<sequence length="181" mass="20794">MQLDFPTFHRQVTQEENLLTMYLKGHLWVERSIDEALRLLFPNPDALSTRLTFAQKVNLIDAFGLFAGKTETVLNSVRSMSKRRNELAHRLEVVLDAELLEEIAEALRANLPGASEPDAPTFDNPRSAMSMWFFVMVTMIEYAAAARVYAQSKLIDPDLQRPLPLETWAQLPDEILQYWRS</sequence>
<organism evidence="1 2">
    <name type="scientific">Sediminihabitans luteus</name>
    <dbReference type="NCBI Taxonomy" id="1138585"/>
    <lineage>
        <taxon>Bacteria</taxon>
        <taxon>Bacillati</taxon>
        <taxon>Actinomycetota</taxon>
        <taxon>Actinomycetes</taxon>
        <taxon>Micrococcales</taxon>
        <taxon>Cellulomonadaceae</taxon>
        <taxon>Sediminihabitans</taxon>
    </lineage>
</organism>
<evidence type="ECO:0000313" key="1">
    <source>
        <dbReference type="EMBL" id="PJJ73872.1"/>
    </source>
</evidence>
<protein>
    <recommendedName>
        <fullName evidence="3">DUF4145 domain-containing protein</fullName>
    </recommendedName>
</protein>
<accession>A0A2M9CPP1</accession>
<dbReference type="RefSeq" id="WP_239073099.1">
    <property type="nucleotide sequence ID" value="NZ_BOOX01000002.1"/>
</dbReference>
<proteinExistence type="predicted"/>
<dbReference type="Proteomes" id="UP000231693">
    <property type="component" value="Unassembled WGS sequence"/>
</dbReference>